<name>A0ABM1S1Y1_LIMPO</name>
<gene>
    <name evidence="4" type="primary">LOC111085009</name>
</gene>
<feature type="coiled-coil region" evidence="1">
    <location>
        <begin position="52"/>
        <end position="104"/>
    </location>
</feature>
<organism evidence="3 4">
    <name type="scientific">Limulus polyphemus</name>
    <name type="common">Atlantic horseshoe crab</name>
    <dbReference type="NCBI Taxonomy" id="6850"/>
    <lineage>
        <taxon>Eukaryota</taxon>
        <taxon>Metazoa</taxon>
        <taxon>Ecdysozoa</taxon>
        <taxon>Arthropoda</taxon>
        <taxon>Chelicerata</taxon>
        <taxon>Merostomata</taxon>
        <taxon>Xiphosura</taxon>
        <taxon>Limulidae</taxon>
        <taxon>Limulus</taxon>
    </lineage>
</organism>
<reference evidence="4" key="1">
    <citation type="submission" date="2025-08" db="UniProtKB">
        <authorList>
            <consortium name="RefSeq"/>
        </authorList>
    </citation>
    <scope>IDENTIFICATION</scope>
    <source>
        <tissue evidence="4">Muscle</tissue>
    </source>
</reference>
<keyword evidence="3" id="KW-1185">Reference proteome</keyword>
<dbReference type="RefSeq" id="XP_022237636.1">
    <property type="nucleotide sequence ID" value="XM_022381928.1"/>
</dbReference>
<evidence type="ECO:0000256" key="2">
    <source>
        <dbReference type="SAM" id="MobiDB-lite"/>
    </source>
</evidence>
<keyword evidence="1" id="KW-0175">Coiled coil</keyword>
<accession>A0ABM1S1Y1</accession>
<feature type="compositionally biased region" description="Polar residues" evidence="2">
    <location>
        <begin position="284"/>
        <end position="311"/>
    </location>
</feature>
<dbReference type="Proteomes" id="UP000694941">
    <property type="component" value="Unplaced"/>
</dbReference>
<dbReference type="GeneID" id="111085009"/>
<feature type="region of interest" description="Disordered" evidence="2">
    <location>
        <begin position="265"/>
        <end position="323"/>
    </location>
</feature>
<sequence>MSCGDQGLVKSVPFFPKLKQLAFSLDKDVNEIKKHSDSSLTRLPENSAALQLSHLQEELQTILVNAQESSEKLHHLKVTGDKCLKDTNNIVAEITEKIAQVEEVFKKYGFQSWTKSEVEVSSSAGACLENTFTEVQEGEIQNHNTFILSNSFTCESENTEGENVLNTPAISTTKKRQNFDRTPDLADFNLKYPTRDYSRLLFQQNVPRNNEKPKTMSESLEAIHKEAAQIHVTSTSCEISLEAPVFSRQKVDITPDFCKINKQSKKLTGHKNNNHDVTPPVPQQLWSEKTSASIRRQNTPDEPQVSQSYSTQDERRKQTPEKPLLLSATKHKDELRIQTPDKPLMLSATKHKMYHGTGPSYEVGLSSTPEPPEVTCQFLIPFSLR</sequence>
<evidence type="ECO:0000256" key="1">
    <source>
        <dbReference type="SAM" id="Coils"/>
    </source>
</evidence>
<evidence type="ECO:0000313" key="3">
    <source>
        <dbReference type="Proteomes" id="UP000694941"/>
    </source>
</evidence>
<evidence type="ECO:0000313" key="4">
    <source>
        <dbReference type="RefSeq" id="XP_022237636.1"/>
    </source>
</evidence>
<protein>
    <submittedName>
        <fullName evidence="4">Uncharacterized protein LOC111085009</fullName>
    </submittedName>
</protein>
<proteinExistence type="predicted"/>
<dbReference type="Gene3D" id="6.10.250.1400">
    <property type="match status" value="1"/>
</dbReference>